<feature type="transmembrane region" description="Helical" evidence="7">
    <location>
        <begin position="457"/>
        <end position="480"/>
    </location>
</feature>
<keyword evidence="5" id="KW-0406">Ion transport</keyword>
<feature type="domain" description="Ion transport" evidence="8">
    <location>
        <begin position="1693"/>
        <end position="2013"/>
    </location>
</feature>
<dbReference type="Pfam" id="PF00520">
    <property type="entry name" value="Ion_trans"/>
    <property type="match status" value="5"/>
</dbReference>
<sequence>MAKPPTTHSEDEDASVGELWLEIPIPNDESQDDGSCTEGSDESEDDDSNGYAEYAAHKYHHFTKDPAEDELNLTLPRKKRKRRIISEVVIDIDGPHVKVSRTRRVSALTRQHRYMYIRSSPIPFGDAQRLQQLQPPSQPPVSLPAAHENSATQRASIPTGVRGSVREIGKRLSSMIRGWFSGHLFPKQSQQRVSNYMVDVSSSAAPSKRGESRRTTNTSGDMKNKAISGLADRIRKMTALRRTVKVGSLSTGKATQAELAAQDTLALIKHARGCHEVLTSVNTKNQGLSRLIDQLAAAAYDYQKELLRSAQRRLKRRSRVGTARRLKKSTTPQNRRPAIMNLRAKRRTAAGFSDIFSDKSPGDSQIELASVFGLKMTDKARQWCFKVLIARWWDFFILSCFALDLLCVLTQNPFDLQRRFAINAIFLFFLTVKICLEVVSLGLLGEKGGFFRRADEMPFFAAYLVSVVELVLACIVYNFASRLSLEGEDLHRMSLMDWKERAADTDESHDALWRTILMLSPVWMSFRVLLNWRPFMLSIYIPHTRMIVACVGTSTAQLWKVLLLSLMMFVVFGIIGIHMFSGLLLHRCKATTSYELTPNGFTPLGTINFPAIFDLPPIRVTVEDGEWTTVVDRDSEIADDFVWRSLQMAPDFSLFEMLCAITDAANETLTGKGRVRMKGPVKNEETNTSEVMMFLRESSSFLNNIRFPDPFLAAEQAAADIAAEASFYYPQSLDQFATLNAGIWLSRGRMFAYNGTETEQLPSPMSRFFVEHEAPPHMDDLRGTTSFPPLQMGLWAEVSFELHTPAEMLRRATPMNQTMSRAGTQQLCNNLTTTPFFVVRAVAQLHAFDQHSAAKQLSEEIAQSWFVFNARDYCDSSSAGSSSPLPYETSRMWRLRTSVTLFHNQTVSVGGHLSTYGGASSPGFRKFLTPVHEKDLFKLLRAGAAFSVFSERRLASTTASFVWFFPLSGVLAEIQMALLGFVTSFEALQHRISSILVNRLSNVTVTGEEETGGGASKFVQLGITTRGGVPAFANNVTTATWDVEHVCSGKMSAIRRSSCEATQRCMWYGINPNGGLIGMDQIADAWLTLFVFISLENWRDILQWYEDGAGNPAIYLYFIPLYLIAFFFIITSIAATVFVTYAENNRAMIHEAKRNHKLREELVQRELARLRDTDGRRKPAFFGIFNKEPVAKTDKIATRQREKSIDAFALLSSSNTQTLKGHSPDDDVVEGIRLQTKLDAARRDIAEKSNEELRGQLEGIQSHLNRDFVSARTEGDYERLRTRLKILEDIIDIARFRLALLDARAWSYSGFRRFLFALISHPIFEALDIASAFAHVICLGIYNYEQPRSFIESLEEVVSFAELEFYFVTLMRLSALRLTIFKRPWVDKLDVLLVIPIGVYRPMGVFRILRVYYWLLENFRRLSALKDLLTDLGAALKGLAALIVVMVLNLVCSGVLGTALFRNMFSPSVRSHFNTTGFSFLTVFQVLTEEDWPEIMYEAIAARGSAAVLYFVFLLAFNNWLLLYIFLAILIEHYYARRTAGTIPAKESIETENELTGGKKTETGIPSRFQTLLYWDPLTLRQIKRLKSCTDKDLGKYPSAPAASLGISVHTTTRPPRRSNRNGASLYGLPAEAAMSIDDTGMKEEAKPWSGSANNQPAVISLQTAVSESAGDAPQRRRQKARMLVSSRWYWRLYYITLLLHVIVAASDANHSEGFFALWAMQYLYAAADTLFVPFFTVDIGVKVWIYGMWKEPDSYFRSGFNIFDAVMTLIAWVDLITCYYVTFAIVPTASIFADSSHDVAAEEISAMQEKIGLGWLRFAHVVVGARGMRPFRMIRHLDGLRKATSCVLISLRKTGNILLLVLMTYLLFILLGLHFFIGRFGECAIGVSDKGLLSLLGDDFTPTNPLEGLTPDDLVDKDQCERYGGEWVHHWPNFNSFFGAASAMFEVAFLESWTDIMYRAIDIEGYNKGPKHEANPFASLFFVLFIWLGVFIVLNLLASVMIDQYQAQREKRAHRNRLRVLMTVKQRRWYKTMEHLLMPNEDKWRDVLLGSVAWWGRYVFSDAFGAFMAVLVTVHISVLSSFHLGQEEGTTEQQFRLHYLFTVIYFVEIALKWSSAGTKAFFRPASEKLCVILALLCYVGIQLEQFGVPYYFRCLGAFCCLRIITFLGELAFLRSVRSILSALLLVLPSVGNFALLIFLIYCAAAISAMNMFGSIRDGDFIDEKFNFSNFQRSLLVLT</sequence>
<feature type="transmembrane region" description="Helical" evidence="7">
    <location>
        <begin position="1508"/>
        <end position="1531"/>
    </location>
</feature>
<feature type="transmembrane region" description="Helical" evidence="7">
    <location>
        <begin position="2064"/>
        <end position="2086"/>
    </location>
</feature>
<feature type="region of interest" description="Disordered" evidence="6">
    <location>
        <begin position="201"/>
        <end position="223"/>
    </location>
</feature>
<evidence type="ECO:0000313" key="10">
    <source>
        <dbReference type="Proteomes" id="UP000041254"/>
    </source>
</evidence>
<keyword evidence="4 7" id="KW-0472">Membrane</keyword>
<reference evidence="9 10" key="1">
    <citation type="submission" date="2014-11" db="EMBL/GenBank/DDBJ databases">
        <authorList>
            <person name="Zhu J."/>
            <person name="Qi W."/>
            <person name="Song R."/>
        </authorList>
    </citation>
    <scope>NUCLEOTIDE SEQUENCE [LARGE SCALE GENOMIC DNA]</scope>
</reference>
<dbReference type="GO" id="GO:0005891">
    <property type="term" value="C:voltage-gated calcium channel complex"/>
    <property type="evidence" value="ECO:0007669"/>
    <property type="project" value="InterPro"/>
</dbReference>
<dbReference type="InterPro" id="IPR005821">
    <property type="entry name" value="Ion_trans_dom"/>
</dbReference>
<keyword evidence="10" id="KW-1185">Reference proteome</keyword>
<feature type="region of interest" description="Disordered" evidence="6">
    <location>
        <begin position="1"/>
        <end position="49"/>
    </location>
</feature>
<dbReference type="GO" id="GO:0001518">
    <property type="term" value="C:voltage-gated sodium channel complex"/>
    <property type="evidence" value="ECO:0007669"/>
    <property type="project" value="TreeGrafter"/>
</dbReference>
<feature type="transmembrane region" description="Helical" evidence="7">
    <location>
        <begin position="1978"/>
        <end position="2003"/>
    </location>
</feature>
<dbReference type="GO" id="GO:0005245">
    <property type="term" value="F:voltage-gated calcium channel activity"/>
    <property type="evidence" value="ECO:0007669"/>
    <property type="project" value="InterPro"/>
</dbReference>
<feature type="compositionally biased region" description="Acidic residues" evidence="6">
    <location>
        <begin position="39"/>
        <end position="48"/>
    </location>
</feature>
<dbReference type="Gene3D" id="1.20.120.350">
    <property type="entry name" value="Voltage-gated potassium channels. Chain C"/>
    <property type="match status" value="2"/>
</dbReference>
<feature type="region of interest" description="Disordered" evidence="6">
    <location>
        <begin position="132"/>
        <end position="160"/>
    </location>
</feature>
<dbReference type="PANTHER" id="PTHR10037">
    <property type="entry name" value="VOLTAGE-GATED CATION CHANNEL CALCIUM AND SODIUM"/>
    <property type="match status" value="1"/>
</dbReference>
<keyword evidence="2 7" id="KW-0812">Transmembrane</keyword>
<gene>
    <name evidence="9" type="ORF">Vbra_10598</name>
</gene>
<evidence type="ECO:0000256" key="3">
    <source>
        <dbReference type="ARBA" id="ARBA00022989"/>
    </source>
</evidence>
<dbReference type="SUPFAM" id="SSF81324">
    <property type="entry name" value="Voltage-gated potassium channels"/>
    <property type="match status" value="4"/>
</dbReference>
<evidence type="ECO:0000256" key="6">
    <source>
        <dbReference type="SAM" id="MobiDB-lite"/>
    </source>
</evidence>
<dbReference type="PANTHER" id="PTHR10037:SF62">
    <property type="entry name" value="SODIUM CHANNEL PROTEIN 60E"/>
    <property type="match status" value="1"/>
</dbReference>
<feature type="domain" description="Ion transport" evidence="8">
    <location>
        <begin position="2064"/>
        <end position="2238"/>
    </location>
</feature>
<evidence type="ECO:0000256" key="5">
    <source>
        <dbReference type="RuleBase" id="RU003808"/>
    </source>
</evidence>
<protein>
    <recommendedName>
        <fullName evidence="8">Ion transport domain-containing protein</fullName>
    </recommendedName>
</protein>
<keyword evidence="5" id="KW-0106">Calcium</keyword>
<feature type="transmembrane region" description="Helical" evidence="7">
    <location>
        <begin position="1763"/>
        <end position="1787"/>
    </location>
</feature>
<dbReference type="GO" id="GO:0005248">
    <property type="term" value="F:voltage-gated sodium channel activity"/>
    <property type="evidence" value="ECO:0007669"/>
    <property type="project" value="TreeGrafter"/>
</dbReference>
<dbReference type="PRINTS" id="PR00167">
    <property type="entry name" value="CACHANNEL"/>
</dbReference>
<dbReference type="InterPro" id="IPR043203">
    <property type="entry name" value="VGCC_Ca_Na"/>
</dbReference>
<feature type="domain" description="Ion transport" evidence="8">
    <location>
        <begin position="1321"/>
        <end position="1534"/>
    </location>
</feature>
<feature type="transmembrane region" description="Helical" evidence="7">
    <location>
        <begin position="1689"/>
        <end position="1707"/>
    </location>
</feature>
<organism evidence="9 10">
    <name type="scientific">Vitrella brassicaformis (strain CCMP3155)</name>
    <dbReference type="NCBI Taxonomy" id="1169540"/>
    <lineage>
        <taxon>Eukaryota</taxon>
        <taxon>Sar</taxon>
        <taxon>Alveolata</taxon>
        <taxon>Colpodellida</taxon>
        <taxon>Vitrellaceae</taxon>
        <taxon>Vitrella</taxon>
    </lineage>
</organism>
<feature type="transmembrane region" description="Helical" evidence="7">
    <location>
        <begin position="2122"/>
        <end position="2142"/>
    </location>
</feature>
<dbReference type="VEuPathDB" id="CryptoDB:Vbra_10598"/>
<evidence type="ECO:0000256" key="1">
    <source>
        <dbReference type="ARBA" id="ARBA00004141"/>
    </source>
</evidence>
<feature type="transmembrane region" description="Helical" evidence="7">
    <location>
        <begin position="1858"/>
        <end position="1878"/>
    </location>
</feature>
<feature type="transmembrane region" description="Helical" evidence="7">
    <location>
        <begin position="420"/>
        <end position="445"/>
    </location>
</feature>
<dbReference type="OrthoDB" id="416585at2759"/>
<evidence type="ECO:0000256" key="2">
    <source>
        <dbReference type="ARBA" id="ARBA00022692"/>
    </source>
</evidence>
<name>A0A0G4H4M7_VITBC</name>
<feature type="transmembrane region" description="Helical" evidence="7">
    <location>
        <begin position="1719"/>
        <end position="1742"/>
    </location>
</feature>
<comment type="subcellular location">
    <subcellularLocation>
        <location evidence="1 5">Membrane</location>
        <topology evidence="1 5">Multi-pass membrane protein</topology>
    </subcellularLocation>
</comment>
<dbReference type="InParanoid" id="A0A0G4H4M7"/>
<feature type="domain" description="Ion transport" evidence="8">
    <location>
        <begin position="1069"/>
        <end position="1145"/>
    </location>
</feature>
<feature type="transmembrane region" description="Helical" evidence="7">
    <location>
        <begin position="2098"/>
        <end position="2116"/>
    </location>
</feature>
<keyword evidence="5" id="KW-0107">Calcium channel</keyword>
<keyword evidence="5" id="KW-0813">Transport</keyword>
<keyword evidence="5" id="KW-0109">Calcium transport</keyword>
<feature type="transmembrane region" description="Helical" evidence="7">
    <location>
        <begin position="1435"/>
        <end position="1460"/>
    </location>
</feature>
<dbReference type="Gene3D" id="1.10.287.70">
    <property type="match status" value="4"/>
</dbReference>
<evidence type="ECO:0000259" key="8">
    <source>
        <dbReference type="Pfam" id="PF00520"/>
    </source>
</evidence>
<proteinExistence type="inferred from homology"/>
<dbReference type="InterPro" id="IPR002077">
    <property type="entry name" value="VDCCAlpha1"/>
</dbReference>
<feature type="transmembrane region" description="Helical" evidence="7">
    <location>
        <begin position="1115"/>
        <end position="1141"/>
    </location>
</feature>
<feature type="transmembrane region" description="Helical" evidence="7">
    <location>
        <begin position="2151"/>
        <end position="2174"/>
    </location>
</feature>
<keyword evidence="5" id="KW-0851">Voltage-gated channel</keyword>
<comment type="similarity">
    <text evidence="5">Belongs to the calcium channel alpha-1 subunit (TC 1.A.1.11) family.</text>
</comment>
<feature type="transmembrane region" description="Helical" evidence="7">
    <location>
        <begin position="561"/>
        <end position="585"/>
    </location>
</feature>
<feature type="transmembrane region" description="Helical" evidence="7">
    <location>
        <begin position="2180"/>
        <end position="2207"/>
    </location>
</feature>
<dbReference type="Proteomes" id="UP000041254">
    <property type="component" value="Unassembled WGS sequence"/>
</dbReference>
<dbReference type="EMBL" id="CDMY01000989">
    <property type="protein sequence ID" value="CEM38610.1"/>
    <property type="molecule type" value="Genomic_DNA"/>
</dbReference>
<evidence type="ECO:0000256" key="7">
    <source>
        <dbReference type="SAM" id="Phobius"/>
    </source>
</evidence>
<keyword evidence="3 7" id="KW-1133">Transmembrane helix</keyword>
<accession>A0A0G4H4M7</accession>
<feature type="transmembrane region" description="Helical" evidence="7">
    <location>
        <begin position="395"/>
        <end position="414"/>
    </location>
</feature>
<feature type="domain" description="Ion transport" evidence="8">
    <location>
        <begin position="391"/>
        <end position="595"/>
    </location>
</feature>
<keyword evidence="5" id="KW-0407">Ion channel</keyword>
<evidence type="ECO:0000256" key="4">
    <source>
        <dbReference type="ARBA" id="ARBA00023136"/>
    </source>
</evidence>
<evidence type="ECO:0000313" key="9">
    <source>
        <dbReference type="EMBL" id="CEM38610.1"/>
    </source>
</evidence>
<dbReference type="InterPro" id="IPR027359">
    <property type="entry name" value="Volt_channel_dom_sf"/>
</dbReference>
<dbReference type="STRING" id="1169540.A0A0G4H4M7"/>